<keyword evidence="2" id="KW-0548">Nucleotidyltransferase</keyword>
<reference evidence="2" key="2">
    <citation type="journal article" date="2023" name="BMC Genomics">
        <title>Pest status, molecular evolution, and epigenetic factors derived from the genome assembly of Frankliniella fusca, a thysanopteran phytovirus vector.</title>
        <authorList>
            <person name="Catto M.A."/>
            <person name="Labadie P.E."/>
            <person name="Jacobson A.L."/>
            <person name="Kennedy G.G."/>
            <person name="Srinivasan R."/>
            <person name="Hunt B.G."/>
        </authorList>
    </citation>
    <scope>NUCLEOTIDE SEQUENCE</scope>
    <source>
        <strain evidence="2">PL_HMW_Pooled</strain>
    </source>
</reference>
<dbReference type="Proteomes" id="UP001219518">
    <property type="component" value="Unassembled WGS sequence"/>
</dbReference>
<evidence type="ECO:0000256" key="1">
    <source>
        <dbReference type="SAM" id="Phobius"/>
    </source>
</evidence>
<keyword evidence="1" id="KW-0472">Membrane</keyword>
<keyword evidence="1" id="KW-0812">Transmembrane</keyword>
<comment type="caution">
    <text evidence="2">The sequence shown here is derived from an EMBL/GenBank/DDBJ whole genome shotgun (WGS) entry which is preliminary data.</text>
</comment>
<dbReference type="EMBL" id="JAHWGI010000566">
    <property type="protein sequence ID" value="KAK3916685.1"/>
    <property type="molecule type" value="Genomic_DNA"/>
</dbReference>
<sequence>MSSACRDSGPLLSAGCCSANSVLAALLFMLVLVLPVEFGQFSHGDQERLHLTSDSQFSHEDLDCLKWRWTAQQQQHSSHGSDGVHYMFGRENKLETLFVWIKTGMFKSSIHDSIMQNKRFKLQPKRSCPWTIAHNVLKVTHGTTPDIVTSLGPYNLPVPSVTPLRRALACFDVGPAADLTTLGTAVVSFPGCFHCFVVDQYFVVDQAVLGDCTGATDYPTGFATTFQHDRTGVDTLEATTATETTTAIKATATSATASAPATASTTATSIGGSLALGKIVEPWTALSRAAMREGYLWKANDARIASLLRPCTKACTLS</sequence>
<dbReference type="GO" id="GO:0016779">
    <property type="term" value="F:nucleotidyltransferase activity"/>
    <property type="evidence" value="ECO:0007669"/>
    <property type="project" value="UniProtKB-KW"/>
</dbReference>
<keyword evidence="2" id="KW-0808">Transferase</keyword>
<organism evidence="2 3">
    <name type="scientific">Frankliniella fusca</name>
    <dbReference type="NCBI Taxonomy" id="407009"/>
    <lineage>
        <taxon>Eukaryota</taxon>
        <taxon>Metazoa</taxon>
        <taxon>Ecdysozoa</taxon>
        <taxon>Arthropoda</taxon>
        <taxon>Hexapoda</taxon>
        <taxon>Insecta</taxon>
        <taxon>Pterygota</taxon>
        <taxon>Neoptera</taxon>
        <taxon>Paraneoptera</taxon>
        <taxon>Thysanoptera</taxon>
        <taxon>Terebrantia</taxon>
        <taxon>Thripoidea</taxon>
        <taxon>Thripidae</taxon>
        <taxon>Frankliniella</taxon>
    </lineage>
</organism>
<evidence type="ECO:0000313" key="2">
    <source>
        <dbReference type="EMBL" id="KAK3916685.1"/>
    </source>
</evidence>
<protein>
    <submittedName>
        <fullName evidence="2">Bifunctional uridylyltransferase/uridylyl-removing enzyme</fullName>
    </submittedName>
</protein>
<feature type="transmembrane region" description="Helical" evidence="1">
    <location>
        <begin position="12"/>
        <end position="34"/>
    </location>
</feature>
<keyword evidence="1" id="KW-1133">Transmembrane helix</keyword>
<accession>A0AAE1LEQ2</accession>
<evidence type="ECO:0000313" key="3">
    <source>
        <dbReference type="Proteomes" id="UP001219518"/>
    </source>
</evidence>
<gene>
    <name evidence="2" type="ORF">KUF71_006336</name>
</gene>
<reference evidence="2" key="1">
    <citation type="submission" date="2021-07" db="EMBL/GenBank/DDBJ databases">
        <authorList>
            <person name="Catto M.A."/>
            <person name="Jacobson A."/>
            <person name="Kennedy G."/>
            <person name="Labadie P."/>
            <person name="Hunt B.G."/>
            <person name="Srinivasan R."/>
        </authorList>
    </citation>
    <scope>NUCLEOTIDE SEQUENCE</scope>
    <source>
        <strain evidence="2">PL_HMW_Pooled</strain>
        <tissue evidence="2">Head</tissue>
    </source>
</reference>
<dbReference type="AlphaFoldDB" id="A0AAE1LEQ2"/>
<proteinExistence type="predicted"/>
<keyword evidence="3" id="KW-1185">Reference proteome</keyword>
<name>A0AAE1LEQ2_9NEOP</name>